<evidence type="ECO:0000313" key="2">
    <source>
        <dbReference type="EMBL" id="KHN82544.1"/>
    </source>
</evidence>
<sequence length="103" mass="11714">MAIGSPVSNGTKCGKLKPVNNRLSLNASLDNDYQGMEILIDYDNYFHYHSQWRSIGIPFPLEISDLMNNLDLMDKTQSEDNDQLDGKEHPRLLEDPEKPAHKA</sequence>
<keyword evidence="3" id="KW-1185">Reference proteome</keyword>
<dbReference type="AlphaFoldDB" id="A0A0B2VMF0"/>
<gene>
    <name evidence="2" type="ORF">Tcan_15294</name>
</gene>
<name>A0A0B2VMF0_TOXCA</name>
<organism evidence="2 3">
    <name type="scientific">Toxocara canis</name>
    <name type="common">Canine roundworm</name>
    <dbReference type="NCBI Taxonomy" id="6265"/>
    <lineage>
        <taxon>Eukaryota</taxon>
        <taxon>Metazoa</taxon>
        <taxon>Ecdysozoa</taxon>
        <taxon>Nematoda</taxon>
        <taxon>Chromadorea</taxon>
        <taxon>Rhabditida</taxon>
        <taxon>Spirurina</taxon>
        <taxon>Ascaridomorpha</taxon>
        <taxon>Ascaridoidea</taxon>
        <taxon>Toxocaridae</taxon>
        <taxon>Toxocara</taxon>
    </lineage>
</organism>
<feature type="region of interest" description="Disordered" evidence="1">
    <location>
        <begin position="74"/>
        <end position="103"/>
    </location>
</feature>
<evidence type="ECO:0000256" key="1">
    <source>
        <dbReference type="SAM" id="MobiDB-lite"/>
    </source>
</evidence>
<proteinExistence type="predicted"/>
<dbReference type="EMBL" id="JPKZ01001342">
    <property type="protein sequence ID" value="KHN82544.1"/>
    <property type="molecule type" value="Genomic_DNA"/>
</dbReference>
<accession>A0A0B2VMF0</accession>
<evidence type="ECO:0000313" key="3">
    <source>
        <dbReference type="Proteomes" id="UP000031036"/>
    </source>
</evidence>
<protein>
    <submittedName>
        <fullName evidence="2">Uncharacterized protein</fullName>
    </submittedName>
</protein>
<reference evidence="2 3" key="1">
    <citation type="submission" date="2014-11" db="EMBL/GenBank/DDBJ databases">
        <title>Genetic blueprint of the zoonotic pathogen Toxocara canis.</title>
        <authorList>
            <person name="Zhu X.-Q."/>
            <person name="Korhonen P.K."/>
            <person name="Cai H."/>
            <person name="Young N.D."/>
            <person name="Nejsum P."/>
            <person name="von Samson-Himmelstjerna G."/>
            <person name="Boag P.R."/>
            <person name="Tan P."/>
            <person name="Li Q."/>
            <person name="Min J."/>
            <person name="Yang Y."/>
            <person name="Wang X."/>
            <person name="Fang X."/>
            <person name="Hall R.S."/>
            <person name="Hofmann A."/>
            <person name="Sternberg P.W."/>
            <person name="Jex A.R."/>
            <person name="Gasser R.B."/>
        </authorList>
    </citation>
    <scope>NUCLEOTIDE SEQUENCE [LARGE SCALE GENOMIC DNA]</scope>
    <source>
        <strain evidence="2">PN_DK_2014</strain>
    </source>
</reference>
<dbReference type="Proteomes" id="UP000031036">
    <property type="component" value="Unassembled WGS sequence"/>
</dbReference>
<comment type="caution">
    <text evidence="2">The sequence shown here is derived from an EMBL/GenBank/DDBJ whole genome shotgun (WGS) entry which is preliminary data.</text>
</comment>